<reference evidence="2" key="1">
    <citation type="submission" date="2023-05" db="EMBL/GenBank/DDBJ databases">
        <title>Nepenthes gracilis genome sequencing.</title>
        <authorList>
            <person name="Fukushima K."/>
        </authorList>
    </citation>
    <scope>NUCLEOTIDE SEQUENCE</scope>
    <source>
        <strain evidence="2">SING2019-196</strain>
    </source>
</reference>
<keyword evidence="1" id="KW-0812">Transmembrane</keyword>
<evidence type="ECO:0000313" key="2">
    <source>
        <dbReference type="EMBL" id="GMH11717.1"/>
    </source>
</evidence>
<evidence type="ECO:0000256" key="1">
    <source>
        <dbReference type="SAM" id="Phobius"/>
    </source>
</evidence>
<organism evidence="2 3">
    <name type="scientific">Nepenthes gracilis</name>
    <name type="common">Slender pitcher plant</name>
    <dbReference type="NCBI Taxonomy" id="150966"/>
    <lineage>
        <taxon>Eukaryota</taxon>
        <taxon>Viridiplantae</taxon>
        <taxon>Streptophyta</taxon>
        <taxon>Embryophyta</taxon>
        <taxon>Tracheophyta</taxon>
        <taxon>Spermatophyta</taxon>
        <taxon>Magnoliopsida</taxon>
        <taxon>eudicotyledons</taxon>
        <taxon>Gunneridae</taxon>
        <taxon>Pentapetalae</taxon>
        <taxon>Caryophyllales</taxon>
        <taxon>Nepenthaceae</taxon>
        <taxon>Nepenthes</taxon>
    </lineage>
</organism>
<feature type="transmembrane region" description="Helical" evidence="1">
    <location>
        <begin position="172"/>
        <end position="192"/>
    </location>
</feature>
<dbReference type="EMBL" id="BSYO01000011">
    <property type="protein sequence ID" value="GMH11717.1"/>
    <property type="molecule type" value="Genomic_DNA"/>
</dbReference>
<feature type="transmembrane region" description="Helical" evidence="1">
    <location>
        <begin position="48"/>
        <end position="72"/>
    </location>
</feature>
<keyword evidence="3" id="KW-1185">Reference proteome</keyword>
<feature type="transmembrane region" description="Helical" evidence="1">
    <location>
        <begin position="129"/>
        <end position="151"/>
    </location>
</feature>
<keyword evidence="1" id="KW-0472">Membrane</keyword>
<protein>
    <submittedName>
        <fullName evidence="2">Uncharacterized protein</fullName>
    </submittedName>
</protein>
<keyword evidence="1" id="KW-1133">Transmembrane helix</keyword>
<sequence length="308" mass="33226">MCLLRRVILSSIPCTLRSLAVLCMDPLSLLCLKHEILVFRWGGSWKQWYGAVLMYGLMDVWVLLAAPAWGASIQGALDVDGCRIVCDVVLSVAVTGVDWLVAELTELPEPFSGNVNSSFVLASCEAGSLFYINFGNWMALFRLKFSFLYMLDPLWRFFVKNSRMVHDAGSGILMLLWLTILLVASVNLLAPLDASGPSDDPIPLRLPRTLASANLLAPLDACGPPDVPIPRRQSNPVDAGDTLPVNQWMVQSVSADDVRKLDPVLKPPASDVGATSALGSVADAEFLVAASSSNAAEADRNVELNIAA</sequence>
<gene>
    <name evidence="2" type="ORF">Nepgr_013558</name>
</gene>
<accession>A0AAD3SJB9</accession>
<proteinExistence type="predicted"/>
<dbReference type="Proteomes" id="UP001279734">
    <property type="component" value="Unassembled WGS sequence"/>
</dbReference>
<comment type="caution">
    <text evidence="2">The sequence shown here is derived from an EMBL/GenBank/DDBJ whole genome shotgun (WGS) entry which is preliminary data.</text>
</comment>
<evidence type="ECO:0000313" key="3">
    <source>
        <dbReference type="Proteomes" id="UP001279734"/>
    </source>
</evidence>
<name>A0AAD3SJB9_NEPGR</name>
<dbReference type="AlphaFoldDB" id="A0AAD3SJB9"/>